<protein>
    <submittedName>
        <fullName evidence="1">Uncharacterized protein</fullName>
    </submittedName>
</protein>
<reference evidence="1" key="1">
    <citation type="journal article" date="2016" name="Nat. Genet.">
        <title>A high-quality carrot genome assembly provides new insights into carotenoid accumulation and asterid genome evolution.</title>
        <authorList>
            <person name="Iorizzo M."/>
            <person name="Ellison S."/>
            <person name="Senalik D."/>
            <person name="Zeng P."/>
            <person name="Satapoomin P."/>
            <person name="Huang J."/>
            <person name="Bowman M."/>
            <person name="Iovene M."/>
            <person name="Sanseverino W."/>
            <person name="Cavagnaro P."/>
            <person name="Yildiz M."/>
            <person name="Macko-Podgorni A."/>
            <person name="Moranska E."/>
            <person name="Grzebelus E."/>
            <person name="Grzebelus D."/>
            <person name="Ashrafi H."/>
            <person name="Zheng Z."/>
            <person name="Cheng S."/>
            <person name="Spooner D."/>
            <person name="Van Deynze A."/>
            <person name="Simon P."/>
        </authorList>
    </citation>
    <scope>NUCLEOTIDE SEQUENCE</scope>
    <source>
        <tissue evidence="1">Leaf</tissue>
    </source>
</reference>
<dbReference type="Proteomes" id="UP000077755">
    <property type="component" value="Chromosome 1"/>
</dbReference>
<accession>A0A175Y9S3</accession>
<sequence length="148" mass="16687">MELDALNEIADMQGLTTREMAPGFTDFKEKSAVWMVNDKHANARGSELALKKNGVLVLKDVEDTAVWESNSTSTGARKAELLNTDILSKQGPTEMHLDVRNNRFIRYGAKNIYPGYLDRKEINLNRDDRQVLAVAHVQWTPLRKSNAS</sequence>
<proteinExistence type="predicted"/>
<dbReference type="Gramene" id="KZM80323">
    <property type="protein sequence ID" value="KZM80323"/>
    <property type="gene ID" value="DCAR_031794"/>
</dbReference>
<organism evidence="1 2">
    <name type="scientific">Daucus carota subsp. sativus</name>
    <name type="common">Carrot</name>
    <dbReference type="NCBI Taxonomy" id="79200"/>
    <lineage>
        <taxon>Eukaryota</taxon>
        <taxon>Viridiplantae</taxon>
        <taxon>Streptophyta</taxon>
        <taxon>Embryophyta</taxon>
        <taxon>Tracheophyta</taxon>
        <taxon>Spermatophyta</taxon>
        <taxon>Magnoliopsida</taxon>
        <taxon>eudicotyledons</taxon>
        <taxon>Gunneridae</taxon>
        <taxon>Pentapetalae</taxon>
        <taxon>asterids</taxon>
        <taxon>campanulids</taxon>
        <taxon>Apiales</taxon>
        <taxon>Apiaceae</taxon>
        <taxon>Apioideae</taxon>
        <taxon>Scandiceae</taxon>
        <taxon>Daucinae</taxon>
        <taxon>Daucus</taxon>
        <taxon>Daucus sect. Daucus</taxon>
    </lineage>
</organism>
<name>A0A175Y9S3_DAUCS</name>
<dbReference type="EMBL" id="CP093343">
    <property type="protein sequence ID" value="WOG82514.1"/>
    <property type="molecule type" value="Genomic_DNA"/>
</dbReference>
<dbReference type="AlphaFoldDB" id="A0A175Y9S3"/>
<dbReference type="InterPro" id="IPR001480">
    <property type="entry name" value="Bulb-type_lectin_dom"/>
</dbReference>
<evidence type="ECO:0000313" key="2">
    <source>
        <dbReference type="Proteomes" id="UP000077755"/>
    </source>
</evidence>
<dbReference type="Gene3D" id="2.90.10.10">
    <property type="entry name" value="Bulb-type lectin domain"/>
    <property type="match status" value="1"/>
</dbReference>
<dbReference type="SUPFAM" id="SSF51110">
    <property type="entry name" value="alpha-D-mannose-specific plant lectins"/>
    <property type="match status" value="1"/>
</dbReference>
<reference evidence="1" key="2">
    <citation type="submission" date="2022-03" db="EMBL/GenBank/DDBJ databases">
        <title>Draft title - Genomic analysis of global carrot germplasm unveils the trajectory of domestication and the origin of high carotenoid orange carrot.</title>
        <authorList>
            <person name="Iorizzo M."/>
            <person name="Ellison S."/>
            <person name="Senalik D."/>
            <person name="Macko-Podgorni A."/>
            <person name="Grzebelus D."/>
            <person name="Bostan H."/>
            <person name="Rolling W."/>
            <person name="Curaba J."/>
            <person name="Simon P."/>
        </authorList>
    </citation>
    <scope>NUCLEOTIDE SEQUENCE</scope>
    <source>
        <tissue evidence="1">Leaf</tissue>
    </source>
</reference>
<evidence type="ECO:0000313" key="1">
    <source>
        <dbReference type="EMBL" id="WOG82514.1"/>
    </source>
</evidence>
<gene>
    <name evidence="1" type="ORF">DCAR_0101679</name>
</gene>
<dbReference type="InterPro" id="IPR036426">
    <property type="entry name" value="Bulb-type_lectin_dom_sf"/>
</dbReference>
<dbReference type="PROSITE" id="PS50927">
    <property type="entry name" value="BULB_LECTIN"/>
    <property type="match status" value="1"/>
</dbReference>
<keyword evidence="2" id="KW-1185">Reference proteome</keyword>